<dbReference type="PATRIC" id="fig|1300222.3.peg.998"/>
<proteinExistence type="predicted"/>
<keyword evidence="4" id="KW-1185">Reference proteome</keyword>
<dbReference type="Pfam" id="PF03435">
    <property type="entry name" value="Sacchrp_dh_NADP"/>
    <property type="match status" value="1"/>
</dbReference>
<dbReference type="OrthoDB" id="2078759at2"/>
<evidence type="ECO:0000259" key="1">
    <source>
        <dbReference type="Pfam" id="PF03435"/>
    </source>
</evidence>
<dbReference type="EMBL" id="APBN01000002">
    <property type="protein sequence ID" value="EMT53319.1"/>
    <property type="molecule type" value="Genomic_DNA"/>
</dbReference>
<evidence type="ECO:0008006" key="5">
    <source>
        <dbReference type="Google" id="ProtNLM"/>
    </source>
</evidence>
<comment type="caution">
    <text evidence="3">The sequence shown here is derived from an EMBL/GenBank/DDBJ whole genome shotgun (WGS) entry which is preliminary data.</text>
</comment>
<feature type="domain" description="Saccharopine dehydrogenase NADP binding" evidence="1">
    <location>
        <begin position="3"/>
        <end position="101"/>
    </location>
</feature>
<dbReference type="Proteomes" id="UP000012081">
    <property type="component" value="Unassembled WGS sequence"/>
</dbReference>
<name>M8DAL1_9BACL</name>
<dbReference type="PANTHER" id="PTHR43796:SF2">
    <property type="entry name" value="CARBOXYNORSPERMIDINE SYNTHASE"/>
    <property type="match status" value="1"/>
</dbReference>
<dbReference type="InterPro" id="IPR005097">
    <property type="entry name" value="Sacchrp_dh_NADP-bd"/>
</dbReference>
<feature type="domain" description="Saccharopine dehydrogenase-like C-terminal" evidence="2">
    <location>
        <begin position="125"/>
        <end position="377"/>
    </location>
</feature>
<dbReference type="Pfam" id="PF16653">
    <property type="entry name" value="Sacchrp_dh_C"/>
    <property type="match status" value="1"/>
</dbReference>
<dbReference type="SUPFAM" id="SSF51735">
    <property type="entry name" value="NAD(P)-binding Rossmann-fold domains"/>
    <property type="match status" value="1"/>
</dbReference>
<gene>
    <name evidence="3" type="ORF">I532_04885</name>
</gene>
<dbReference type="AlphaFoldDB" id="M8DAL1"/>
<evidence type="ECO:0000313" key="3">
    <source>
        <dbReference type="EMBL" id="EMT53319.1"/>
    </source>
</evidence>
<sequence>MKVLCLGGAGRICRESILDLVQYSSFEKITVADFNEEEGRKVVEWLNDPRVDFVKINVLDHEDTVNKMKGYDIVMDGTTITLNGLSTACIAEAGCHGINLNGFGAEDESDEVFRRNGKTCVPGFGMTPGVTQMMAMHAANQLDTVDSVRVSHGAFRPIAFSRSITETTTYEYDPHLPGRVVYENGEFVQVPPFARPREIQLPEPYGKTVQYIIPHAETKTLAKALADKQVRLIEVRGTWPAKNMQLVRAMYDWGIMRNDKITVNGAEIGILDCIGEYLFHSKEGQETELYGYSLHVEVIGTKDGKKVQHVLYHTHPASDGSVPGWEKLRAYTRNVGIPMAIATELIAKGRVKGTGVLIPEEAFNPAEIFAELEKRGIHMHEEVTQLGAENESMSVIL</sequence>
<dbReference type="InterPro" id="IPR032095">
    <property type="entry name" value="Sacchrp_dh-like_C"/>
</dbReference>
<dbReference type="PANTHER" id="PTHR43796">
    <property type="entry name" value="CARBOXYNORSPERMIDINE SYNTHASE"/>
    <property type="match status" value="1"/>
</dbReference>
<dbReference type="InterPro" id="IPR036291">
    <property type="entry name" value="NAD(P)-bd_dom_sf"/>
</dbReference>
<dbReference type="Gene3D" id="3.40.50.720">
    <property type="entry name" value="NAD(P)-binding Rossmann-like Domain"/>
    <property type="match status" value="2"/>
</dbReference>
<accession>M8DAL1</accession>
<reference evidence="3 4" key="1">
    <citation type="submission" date="2013-03" db="EMBL/GenBank/DDBJ databases">
        <title>Assembly of a new bacterial strain Brevibacillus borstelensis AK1.</title>
        <authorList>
            <person name="Rajan I."/>
            <person name="PoliReddy D."/>
            <person name="Sugumar T."/>
            <person name="Rathinam K."/>
            <person name="Alqarawi S."/>
            <person name="Khalil A.B."/>
            <person name="Sivakumar N."/>
        </authorList>
    </citation>
    <scope>NUCLEOTIDE SEQUENCE [LARGE SCALE GENOMIC DNA]</scope>
    <source>
        <strain evidence="3 4">AK1</strain>
    </source>
</reference>
<organism evidence="3 4">
    <name type="scientific">Brevibacillus borstelensis AK1</name>
    <dbReference type="NCBI Taxonomy" id="1300222"/>
    <lineage>
        <taxon>Bacteria</taxon>
        <taxon>Bacillati</taxon>
        <taxon>Bacillota</taxon>
        <taxon>Bacilli</taxon>
        <taxon>Bacillales</taxon>
        <taxon>Paenibacillaceae</taxon>
        <taxon>Brevibacillus</taxon>
    </lineage>
</organism>
<dbReference type="RefSeq" id="WP_003386761.1">
    <property type="nucleotide sequence ID" value="NZ_APBN01000002.1"/>
</dbReference>
<evidence type="ECO:0000313" key="4">
    <source>
        <dbReference type="Proteomes" id="UP000012081"/>
    </source>
</evidence>
<evidence type="ECO:0000259" key="2">
    <source>
        <dbReference type="Pfam" id="PF16653"/>
    </source>
</evidence>
<protein>
    <recommendedName>
        <fullName evidence="5">Saccharopine dehydrogenase</fullName>
    </recommendedName>
</protein>
<dbReference type="STRING" id="1300222.I532_04885"/>
<dbReference type="Gene3D" id="3.30.360.10">
    <property type="entry name" value="Dihydrodipicolinate Reductase, domain 2"/>
    <property type="match status" value="1"/>
</dbReference>